<dbReference type="Proteomes" id="UP000179251">
    <property type="component" value="Unassembled WGS sequence"/>
</dbReference>
<sequence>MSLFTWSSRRQLAVFAIFAMVVLLIVLGAIYYFRPEPTCFDKRQNQDEEGVDCGGAVARCAPCSEKIHDLTILWTRLFLIKDGFYDVVSLLENGNQFLKTDKFVYAIKLYDENGVLLAARENSTFIAPGEKFVIFEPNVQTQNRIPKTVILEMRGVNWKSGEAVPIKIDVLRKDVFLTDALNPRLEVRLKNQSASVIYKNIEASAILLEEGGAVLGGSRTMIDKLDIFEEKTIIFTWPRAIEGVLRADIFLRQAP</sequence>
<accession>A0A1F5VF04</accession>
<keyword evidence="1" id="KW-0472">Membrane</keyword>
<protein>
    <submittedName>
        <fullName evidence="2">Uncharacterized protein</fullName>
    </submittedName>
</protein>
<evidence type="ECO:0000313" key="3">
    <source>
        <dbReference type="Proteomes" id="UP000179251"/>
    </source>
</evidence>
<keyword evidence="1" id="KW-1133">Transmembrane helix</keyword>
<dbReference type="AlphaFoldDB" id="A0A1F5VF04"/>
<proteinExistence type="predicted"/>
<keyword evidence="1" id="KW-0812">Transmembrane</keyword>
<evidence type="ECO:0000313" key="2">
    <source>
        <dbReference type="EMBL" id="OGF62029.1"/>
    </source>
</evidence>
<organism evidence="2 3">
    <name type="scientific">Candidatus Giovannonibacteria bacterium RIFCSPHIGHO2_01_FULL_45_23</name>
    <dbReference type="NCBI Taxonomy" id="1798325"/>
    <lineage>
        <taxon>Bacteria</taxon>
        <taxon>Candidatus Giovannoniibacteriota</taxon>
    </lineage>
</organism>
<gene>
    <name evidence="2" type="ORF">A2834_01745</name>
</gene>
<name>A0A1F5VF04_9BACT</name>
<comment type="caution">
    <text evidence="2">The sequence shown here is derived from an EMBL/GenBank/DDBJ whole genome shotgun (WGS) entry which is preliminary data.</text>
</comment>
<feature type="transmembrane region" description="Helical" evidence="1">
    <location>
        <begin position="12"/>
        <end position="33"/>
    </location>
</feature>
<reference evidence="2 3" key="1">
    <citation type="journal article" date="2016" name="Nat. Commun.">
        <title>Thousands of microbial genomes shed light on interconnected biogeochemical processes in an aquifer system.</title>
        <authorList>
            <person name="Anantharaman K."/>
            <person name="Brown C.T."/>
            <person name="Hug L.A."/>
            <person name="Sharon I."/>
            <person name="Castelle C.J."/>
            <person name="Probst A.J."/>
            <person name="Thomas B.C."/>
            <person name="Singh A."/>
            <person name="Wilkins M.J."/>
            <person name="Karaoz U."/>
            <person name="Brodie E.L."/>
            <person name="Williams K.H."/>
            <person name="Hubbard S.S."/>
            <person name="Banfield J.F."/>
        </authorList>
    </citation>
    <scope>NUCLEOTIDE SEQUENCE [LARGE SCALE GENOMIC DNA]</scope>
</reference>
<dbReference type="EMBL" id="MFHD01000023">
    <property type="protein sequence ID" value="OGF62029.1"/>
    <property type="molecule type" value="Genomic_DNA"/>
</dbReference>
<evidence type="ECO:0000256" key="1">
    <source>
        <dbReference type="SAM" id="Phobius"/>
    </source>
</evidence>
<dbReference type="STRING" id="1798325.A2834_01745"/>